<feature type="transmembrane region" description="Helical" evidence="1">
    <location>
        <begin position="21"/>
        <end position="43"/>
    </location>
</feature>
<feature type="transmembrane region" description="Helical" evidence="1">
    <location>
        <begin position="128"/>
        <end position="146"/>
    </location>
</feature>
<organism evidence="2 3">
    <name type="scientific">Fusarium oxysporum f. sp. narcissi</name>
    <dbReference type="NCBI Taxonomy" id="451672"/>
    <lineage>
        <taxon>Eukaryota</taxon>
        <taxon>Fungi</taxon>
        <taxon>Dikarya</taxon>
        <taxon>Ascomycota</taxon>
        <taxon>Pezizomycotina</taxon>
        <taxon>Sordariomycetes</taxon>
        <taxon>Hypocreomycetidae</taxon>
        <taxon>Hypocreales</taxon>
        <taxon>Nectriaceae</taxon>
        <taxon>Fusarium</taxon>
        <taxon>Fusarium oxysporum species complex</taxon>
    </lineage>
</organism>
<proteinExistence type="predicted"/>
<evidence type="ECO:0000313" key="3">
    <source>
        <dbReference type="Proteomes" id="UP000290540"/>
    </source>
</evidence>
<keyword evidence="1" id="KW-0472">Membrane</keyword>
<dbReference type="EMBL" id="MQTW01000297">
    <property type="protein sequence ID" value="RYC80926.1"/>
    <property type="molecule type" value="Genomic_DNA"/>
</dbReference>
<evidence type="ECO:0000256" key="1">
    <source>
        <dbReference type="SAM" id="Phobius"/>
    </source>
</evidence>
<reference evidence="2 3" key="1">
    <citation type="submission" date="2016-12" db="EMBL/GenBank/DDBJ databases">
        <title>Draft genome sequence of Fusarium oxysporum causing rot on Narcissus.</title>
        <authorList>
            <person name="Armitage A.D."/>
            <person name="Taylor A."/>
            <person name="Clarkson J.P."/>
            <person name="Harrison R.J."/>
            <person name="Jackson A.C."/>
        </authorList>
    </citation>
    <scope>NUCLEOTIDE SEQUENCE [LARGE SCALE GENOMIC DNA]</scope>
    <source>
        <strain evidence="2 3">N139</strain>
    </source>
</reference>
<name>A0A4V1RYA5_FUSOX</name>
<comment type="caution">
    <text evidence="2">The sequence shown here is derived from an EMBL/GenBank/DDBJ whole genome shotgun (WGS) entry which is preliminary data.</text>
</comment>
<keyword evidence="1" id="KW-0812">Transmembrane</keyword>
<dbReference type="AlphaFoldDB" id="A0A4V1RYA5"/>
<protein>
    <submittedName>
        <fullName evidence="2">Uncharacterized protein</fullName>
    </submittedName>
</protein>
<keyword evidence="1" id="KW-1133">Transmembrane helix</keyword>
<gene>
    <name evidence="2" type="ORF">BFJ63_vAg16184</name>
</gene>
<accession>A0A4V1RYA5</accession>
<evidence type="ECO:0000313" key="2">
    <source>
        <dbReference type="EMBL" id="RYC80926.1"/>
    </source>
</evidence>
<sequence length="181" mass="20537">MSMAAHWVLSMNMSELRSRWAIMNLPLMLTPHGDMIWFMTWAYGVVPSQSMGFCDNAVANEGRMAFLPWPRPVRLSLRNLARAPQEVQTFMTLLLISPRAVLGFLTSTLFEGRTLIPSFHSRVHDQDYVTVGTIVQAFVTAVYVIPSLSTKRYPLRLEHLHDRAHYLEQALGLARVRVPAG</sequence>
<dbReference type="Proteomes" id="UP000290540">
    <property type="component" value="Unassembled WGS sequence"/>
</dbReference>